<dbReference type="RefSeq" id="WP_386253628.1">
    <property type="nucleotide sequence ID" value="NZ_JBHTRV010000045.1"/>
</dbReference>
<reference evidence="2 3" key="1">
    <citation type="submission" date="2024-09" db="EMBL/GenBank/DDBJ databases">
        <title>The Natural Products Discovery Center: Release of the First 8490 Sequenced Strains for Exploring Actinobacteria Biosynthetic Diversity.</title>
        <authorList>
            <person name="Kalkreuter E."/>
            <person name="Kautsar S.A."/>
            <person name="Yang D."/>
            <person name="Bader C.D."/>
            <person name="Teijaro C.N."/>
            <person name="Fluegel L."/>
            <person name="Davis C.M."/>
            <person name="Simpson J.R."/>
            <person name="Lauterbach L."/>
            <person name="Steele A.D."/>
            <person name="Gui C."/>
            <person name="Meng S."/>
            <person name="Li G."/>
            <person name="Viehrig K."/>
            <person name="Ye F."/>
            <person name="Su P."/>
            <person name="Kiefer A.F."/>
            <person name="Nichols A."/>
            <person name="Cepeda A.J."/>
            <person name="Yan W."/>
            <person name="Fan B."/>
            <person name="Jiang Y."/>
            <person name="Adhikari A."/>
            <person name="Zheng C.-J."/>
            <person name="Schuster L."/>
            <person name="Cowan T.M."/>
            <person name="Smanski M.J."/>
            <person name="Chevrette M.G."/>
            <person name="De Carvalho L.P.S."/>
            <person name="Shen B."/>
        </authorList>
    </citation>
    <scope>NUCLEOTIDE SEQUENCE [LARGE SCALE GENOMIC DNA]</scope>
    <source>
        <strain evidence="2 3">NPDC056472</strain>
    </source>
</reference>
<accession>A0ABW6J5I3</accession>
<comment type="caution">
    <text evidence="2">The sequence shown here is derived from an EMBL/GenBank/DDBJ whole genome shotgun (WGS) entry which is preliminary data.</text>
</comment>
<feature type="region of interest" description="Disordered" evidence="1">
    <location>
        <begin position="1"/>
        <end position="30"/>
    </location>
</feature>
<evidence type="ECO:0000256" key="1">
    <source>
        <dbReference type="SAM" id="MobiDB-lite"/>
    </source>
</evidence>
<dbReference type="Proteomes" id="UP001600424">
    <property type="component" value="Unassembled WGS sequence"/>
</dbReference>
<protein>
    <submittedName>
        <fullName evidence="2">Uncharacterized protein</fullName>
    </submittedName>
</protein>
<feature type="region of interest" description="Disordered" evidence="1">
    <location>
        <begin position="42"/>
        <end position="63"/>
    </location>
</feature>
<evidence type="ECO:0000313" key="3">
    <source>
        <dbReference type="Proteomes" id="UP001600424"/>
    </source>
</evidence>
<organism evidence="2 3">
    <name type="scientific">Streptomyces wedmorensis</name>
    <dbReference type="NCBI Taxonomy" id="43759"/>
    <lineage>
        <taxon>Bacteria</taxon>
        <taxon>Bacillati</taxon>
        <taxon>Actinomycetota</taxon>
        <taxon>Actinomycetes</taxon>
        <taxon>Kitasatosporales</taxon>
        <taxon>Streptomycetaceae</taxon>
        <taxon>Streptomyces</taxon>
    </lineage>
</organism>
<name>A0ABW6J5I3_STRWE</name>
<feature type="region of interest" description="Disordered" evidence="1">
    <location>
        <begin position="120"/>
        <end position="151"/>
    </location>
</feature>
<proteinExistence type="predicted"/>
<dbReference type="EMBL" id="JBHTRV010000045">
    <property type="protein sequence ID" value="MFE5985196.1"/>
    <property type="molecule type" value="Genomic_DNA"/>
</dbReference>
<gene>
    <name evidence="2" type="ORF">ACFQ63_36550</name>
</gene>
<keyword evidence="3" id="KW-1185">Reference proteome</keyword>
<evidence type="ECO:0000313" key="2">
    <source>
        <dbReference type="EMBL" id="MFE5985196.1"/>
    </source>
</evidence>
<sequence>MPESDHLGPVPDLGTYMAADTPEGPPRLGKVTAWDGEVVHLRRPGGGTTWTAPPCELRRPTEDERTLIRVLTTPVAAASRSQQTCPEPPVVLSMDSVPPAVAVPGCATCDAAAERERYSRRAHDHSAAADFRVEIRSHPHVDPRPTPREQS</sequence>